<dbReference type="Proteomes" id="UP000612855">
    <property type="component" value="Unassembled WGS sequence"/>
</dbReference>
<evidence type="ECO:0000256" key="1">
    <source>
        <dbReference type="SAM" id="Phobius"/>
    </source>
</evidence>
<evidence type="ECO:0000313" key="2">
    <source>
        <dbReference type="EMBL" id="GGE23690.1"/>
    </source>
</evidence>
<name>A0A917A2X7_9RHOB</name>
<feature type="transmembrane region" description="Helical" evidence="1">
    <location>
        <begin position="30"/>
        <end position="47"/>
    </location>
</feature>
<protein>
    <recommendedName>
        <fullName evidence="4">YIP1 family protein</fullName>
    </recommendedName>
</protein>
<proteinExistence type="predicted"/>
<dbReference type="EMBL" id="BMFJ01000001">
    <property type="protein sequence ID" value="GGE23690.1"/>
    <property type="molecule type" value="Genomic_DNA"/>
</dbReference>
<comment type="caution">
    <text evidence="2">The sequence shown here is derived from an EMBL/GenBank/DDBJ whole genome shotgun (WGS) entry which is preliminary data.</text>
</comment>
<sequence>MSVIRDILATYRGPVAVLRRRLSAGQREDRALAVLMAGCALLFVAQWPRLAREAHLKGTDLEMSLGGSLMALVFILPLILYGVAGLSHLIGRLGGGKGEFYSARMALFWAVLAAGPAFLLNGLMIGFAGPGPQSAVTGILALGAFLWFWLSGLIAVERGRA</sequence>
<gene>
    <name evidence="2" type="ORF">GCM10011360_10310</name>
</gene>
<organism evidence="2 3">
    <name type="scientific">Primorskyibacter flagellatus</name>
    <dbReference type="NCBI Taxonomy" id="1387277"/>
    <lineage>
        <taxon>Bacteria</taxon>
        <taxon>Pseudomonadati</taxon>
        <taxon>Pseudomonadota</taxon>
        <taxon>Alphaproteobacteria</taxon>
        <taxon>Rhodobacterales</taxon>
        <taxon>Roseobacteraceae</taxon>
        <taxon>Primorskyibacter</taxon>
    </lineage>
</organism>
<feature type="transmembrane region" description="Helical" evidence="1">
    <location>
        <begin position="107"/>
        <end position="129"/>
    </location>
</feature>
<reference evidence="3" key="1">
    <citation type="journal article" date="2019" name="Int. J. Syst. Evol. Microbiol.">
        <title>The Global Catalogue of Microorganisms (GCM) 10K type strain sequencing project: providing services to taxonomists for standard genome sequencing and annotation.</title>
        <authorList>
            <consortium name="The Broad Institute Genomics Platform"/>
            <consortium name="The Broad Institute Genome Sequencing Center for Infectious Disease"/>
            <person name="Wu L."/>
            <person name="Ma J."/>
        </authorList>
    </citation>
    <scope>NUCLEOTIDE SEQUENCE [LARGE SCALE GENOMIC DNA]</scope>
    <source>
        <strain evidence="3">CGMCC 1.12664</strain>
    </source>
</reference>
<dbReference type="AlphaFoldDB" id="A0A917A2X7"/>
<feature type="transmembrane region" description="Helical" evidence="1">
    <location>
        <begin position="67"/>
        <end position="86"/>
    </location>
</feature>
<keyword evidence="3" id="KW-1185">Reference proteome</keyword>
<keyword evidence="1" id="KW-1133">Transmembrane helix</keyword>
<evidence type="ECO:0000313" key="3">
    <source>
        <dbReference type="Proteomes" id="UP000612855"/>
    </source>
</evidence>
<feature type="transmembrane region" description="Helical" evidence="1">
    <location>
        <begin position="135"/>
        <end position="156"/>
    </location>
</feature>
<accession>A0A917A2X7</accession>
<evidence type="ECO:0008006" key="4">
    <source>
        <dbReference type="Google" id="ProtNLM"/>
    </source>
</evidence>
<keyword evidence="1" id="KW-0472">Membrane</keyword>
<keyword evidence="1" id="KW-0812">Transmembrane</keyword>
<dbReference type="RefSeq" id="WP_188476595.1">
    <property type="nucleotide sequence ID" value="NZ_BMFJ01000001.1"/>
</dbReference>